<dbReference type="PANTHER" id="PTHR33604:SF3">
    <property type="entry name" value="OSJNBA0004B13.7 PROTEIN"/>
    <property type="match status" value="1"/>
</dbReference>
<sequence>MRWIGRRKTQEAGTRCRGWFCMLMLAIFVLKLPAASPLIPGREWRKPSSYASMIGGRSTMEGTLMLYSLASVDPWASVYVAGTGEGLRSLQVLNSTRLLRLKVFWLPVLDKYDLSLTRKGMVDSQVWSQFQMEKGSAIRAALISHSDTLYMDADSFVLHEILLPVEAMHMELGLSPHYMLEMYEAKHGKYNGGFLWTKSKRIPEAWTQASARSRFFDQAALEELAETFKTFTFGKHVNLGWWQLCQKVRRNESLSVEEEFQEEIDIDTAGFLRMNGRRVDTLHAHLLTPGVWCPQFNEIMLRYLAKAPALKEQLEILQWAQRAYASLVYPQAKEVMEATPPFTIVVLTMNRHESLAQLLESLASSYYGMDKVDLTIKVDHAPDNTKVIDIAQDFNWDFGQKAVEVSSSRKGLARAWYDAWKPKTSNARGIIFEDDILLSKFWYRWLVNAWARYGTCKCLAGISLQRQTLVPKKPSRRSEIVNHHQPFLYPLVGSTGFSPHPERWLSFLKWIESGSPTLSDPATPDLVTYDWWRNGDKRQMWTQHFIHFSHKNKLFTLYVNLPHKKTLAAHTRAKGEHFRRTLGQDFATASDVSLVMPDSLATYNWNAKFTRRTCCSMVNPTHPNVAQTGCRKCF</sequence>
<dbReference type="InterPro" id="IPR029044">
    <property type="entry name" value="Nucleotide-diphossugar_trans"/>
</dbReference>
<evidence type="ECO:0000313" key="2">
    <source>
        <dbReference type="EMBL" id="CAE0611729.1"/>
    </source>
</evidence>
<keyword evidence="1" id="KW-0732">Signal</keyword>
<reference evidence="2" key="1">
    <citation type="submission" date="2021-01" db="EMBL/GenBank/DDBJ databases">
        <authorList>
            <person name="Corre E."/>
            <person name="Pelletier E."/>
            <person name="Niang G."/>
            <person name="Scheremetjew M."/>
            <person name="Finn R."/>
            <person name="Kale V."/>
            <person name="Holt S."/>
            <person name="Cochrane G."/>
            <person name="Meng A."/>
            <person name="Brown T."/>
            <person name="Cohen L."/>
        </authorList>
    </citation>
    <scope>NUCLEOTIDE SEQUENCE</scope>
    <source>
        <strain evidence="2">CCMP1897</strain>
    </source>
</reference>
<dbReference type="EMBL" id="HBIS01006162">
    <property type="protein sequence ID" value="CAE0611729.1"/>
    <property type="molecule type" value="Transcribed_RNA"/>
</dbReference>
<evidence type="ECO:0000256" key="1">
    <source>
        <dbReference type="SAM" id="SignalP"/>
    </source>
</evidence>
<accession>A0A7S3UF81</accession>
<feature type="chain" id="PRO_5030621617" description="Glycosyltransferase 2-like domain-containing protein" evidence="1">
    <location>
        <begin position="38"/>
        <end position="634"/>
    </location>
</feature>
<evidence type="ECO:0008006" key="3">
    <source>
        <dbReference type="Google" id="ProtNLM"/>
    </source>
</evidence>
<dbReference type="SUPFAM" id="SSF53448">
    <property type="entry name" value="Nucleotide-diphospho-sugar transferases"/>
    <property type="match status" value="1"/>
</dbReference>
<proteinExistence type="predicted"/>
<name>A0A7S3UF81_9CHLO</name>
<dbReference type="AlphaFoldDB" id="A0A7S3UF81"/>
<gene>
    <name evidence="2" type="ORF">PSAL00342_LOCUS5564</name>
</gene>
<feature type="signal peptide" evidence="1">
    <location>
        <begin position="1"/>
        <end position="37"/>
    </location>
</feature>
<dbReference type="Gene3D" id="3.90.550.10">
    <property type="entry name" value="Spore Coat Polysaccharide Biosynthesis Protein SpsA, Chain A"/>
    <property type="match status" value="1"/>
</dbReference>
<organism evidence="2">
    <name type="scientific">Picocystis salinarum</name>
    <dbReference type="NCBI Taxonomy" id="88271"/>
    <lineage>
        <taxon>Eukaryota</taxon>
        <taxon>Viridiplantae</taxon>
        <taxon>Chlorophyta</taxon>
        <taxon>Picocystophyceae</taxon>
        <taxon>Picocystales</taxon>
        <taxon>Picocystaceae</taxon>
        <taxon>Picocystis</taxon>
    </lineage>
</organism>
<dbReference type="PANTHER" id="PTHR33604">
    <property type="entry name" value="OSJNBA0004B13.7 PROTEIN"/>
    <property type="match status" value="1"/>
</dbReference>
<protein>
    <recommendedName>
        <fullName evidence="3">Glycosyltransferase 2-like domain-containing protein</fullName>
    </recommendedName>
</protein>